<dbReference type="HOGENOM" id="CLU_037457_1_1_1"/>
<sequence length="160" mass="17570">VPRSHIVLAVFFVWILLVAFVVLPGSFTSDKRKQDGETVEIPLGGADADRKKLSLTPANTAALVIGSVCVLTGAFGSAWLGLRWRRNHVFLLNRLYMPLVLNALAGMLATITSVYTQQAGEWGPQAVVTIVVEAVVLGLSLIFFFLHNYWLMQRVASDEE</sequence>
<dbReference type="KEGG" id="mtm:MYCTH_2032045"/>
<keyword evidence="1" id="KW-1133">Transmembrane helix</keyword>
<dbReference type="Proteomes" id="UP000007322">
    <property type="component" value="Chromosome 2"/>
</dbReference>
<keyword evidence="1" id="KW-0472">Membrane</keyword>
<evidence type="ECO:0000313" key="2">
    <source>
        <dbReference type="EMBL" id="AEO55965.1"/>
    </source>
</evidence>
<accession>G2QB27</accession>
<dbReference type="eggNOG" id="ENOG502S05V">
    <property type="taxonomic scope" value="Eukaryota"/>
</dbReference>
<reference evidence="2 3" key="1">
    <citation type="journal article" date="2011" name="Nat. Biotechnol.">
        <title>Comparative genomic analysis of the thermophilic biomass-degrading fungi Myceliophthora thermophila and Thielavia terrestris.</title>
        <authorList>
            <person name="Berka R.M."/>
            <person name="Grigoriev I.V."/>
            <person name="Otillar R."/>
            <person name="Salamov A."/>
            <person name="Grimwood J."/>
            <person name="Reid I."/>
            <person name="Ishmael N."/>
            <person name="John T."/>
            <person name="Darmond C."/>
            <person name="Moisan M.-C."/>
            <person name="Henrissat B."/>
            <person name="Coutinho P.M."/>
            <person name="Lombard V."/>
            <person name="Natvig D.O."/>
            <person name="Lindquist E."/>
            <person name="Schmutz J."/>
            <person name="Lucas S."/>
            <person name="Harris P."/>
            <person name="Powlowski J."/>
            <person name="Bellemare A."/>
            <person name="Taylor D."/>
            <person name="Butler G."/>
            <person name="de Vries R.P."/>
            <person name="Allijn I.E."/>
            <person name="van den Brink J."/>
            <person name="Ushinsky S."/>
            <person name="Storms R."/>
            <person name="Powell A.J."/>
            <person name="Paulsen I.T."/>
            <person name="Elbourne L.D.H."/>
            <person name="Baker S.E."/>
            <person name="Magnuson J."/>
            <person name="LaBoissiere S."/>
            <person name="Clutterbuck A.J."/>
            <person name="Martinez D."/>
            <person name="Wogulis M."/>
            <person name="de Leon A.L."/>
            <person name="Rey M.W."/>
            <person name="Tsang A."/>
        </authorList>
    </citation>
    <scope>NUCLEOTIDE SEQUENCE [LARGE SCALE GENOMIC DNA]</scope>
    <source>
        <strain evidence="3">ATCC 42464 / BCRC 31852 / DSM 1799</strain>
    </source>
</reference>
<dbReference type="STRING" id="573729.G2QB27"/>
<feature type="transmembrane region" description="Helical" evidence="1">
    <location>
        <begin position="94"/>
        <end position="115"/>
    </location>
</feature>
<dbReference type="GeneID" id="11511889"/>
<feature type="transmembrane region" description="Helical" evidence="1">
    <location>
        <begin position="127"/>
        <end position="146"/>
    </location>
</feature>
<protein>
    <submittedName>
        <fullName evidence="2">Uncharacterized protein</fullName>
    </submittedName>
</protein>
<evidence type="ECO:0000256" key="1">
    <source>
        <dbReference type="SAM" id="Phobius"/>
    </source>
</evidence>
<keyword evidence="3" id="KW-1185">Reference proteome</keyword>
<dbReference type="OrthoDB" id="3254104at2759"/>
<feature type="non-terminal residue" evidence="2">
    <location>
        <position position="160"/>
    </location>
</feature>
<feature type="non-terminal residue" evidence="2">
    <location>
        <position position="1"/>
    </location>
</feature>
<dbReference type="RefSeq" id="XP_003661210.1">
    <property type="nucleotide sequence ID" value="XM_003661162.1"/>
</dbReference>
<name>G2QB27_THET4</name>
<organism evidence="2 3">
    <name type="scientific">Thermothelomyces thermophilus (strain ATCC 42464 / BCRC 31852 / DSM 1799)</name>
    <name type="common">Sporotrichum thermophile</name>
    <dbReference type="NCBI Taxonomy" id="573729"/>
    <lineage>
        <taxon>Eukaryota</taxon>
        <taxon>Fungi</taxon>
        <taxon>Dikarya</taxon>
        <taxon>Ascomycota</taxon>
        <taxon>Pezizomycotina</taxon>
        <taxon>Sordariomycetes</taxon>
        <taxon>Sordariomycetidae</taxon>
        <taxon>Sordariales</taxon>
        <taxon>Chaetomiaceae</taxon>
        <taxon>Thermothelomyces</taxon>
    </lineage>
</organism>
<evidence type="ECO:0000313" key="3">
    <source>
        <dbReference type="Proteomes" id="UP000007322"/>
    </source>
</evidence>
<feature type="transmembrane region" description="Helical" evidence="1">
    <location>
        <begin position="7"/>
        <end position="27"/>
    </location>
</feature>
<proteinExistence type="predicted"/>
<dbReference type="VEuPathDB" id="FungiDB:MYCTH_2032045"/>
<dbReference type="OMA" id="ITIRTRY"/>
<keyword evidence="1" id="KW-0812">Transmembrane</keyword>
<dbReference type="EMBL" id="CP003003">
    <property type="protein sequence ID" value="AEO55965.1"/>
    <property type="molecule type" value="Genomic_DNA"/>
</dbReference>
<feature type="transmembrane region" description="Helical" evidence="1">
    <location>
        <begin position="61"/>
        <end position="82"/>
    </location>
</feature>
<dbReference type="InParanoid" id="G2QB27"/>
<dbReference type="AlphaFoldDB" id="G2QB27"/>
<gene>
    <name evidence="2" type="ORF">MYCTH_2032045</name>
</gene>